<dbReference type="AlphaFoldDB" id="A0A4Y2BDK4"/>
<evidence type="ECO:0000256" key="1">
    <source>
        <dbReference type="SAM" id="MobiDB-lite"/>
    </source>
</evidence>
<dbReference type="EMBL" id="BGPR01000071">
    <property type="protein sequence ID" value="GBL90351.1"/>
    <property type="molecule type" value="Genomic_DNA"/>
</dbReference>
<reference evidence="2 3" key="1">
    <citation type="journal article" date="2019" name="Sci. Rep.">
        <title>Orb-weaving spider Araneus ventricosus genome elucidates the spidroin gene catalogue.</title>
        <authorList>
            <person name="Kono N."/>
            <person name="Nakamura H."/>
            <person name="Ohtoshi R."/>
            <person name="Moran D.A.P."/>
            <person name="Shinohara A."/>
            <person name="Yoshida Y."/>
            <person name="Fujiwara M."/>
            <person name="Mori M."/>
            <person name="Tomita M."/>
            <person name="Arakawa K."/>
        </authorList>
    </citation>
    <scope>NUCLEOTIDE SEQUENCE [LARGE SCALE GENOMIC DNA]</scope>
</reference>
<name>A0A4Y2BDK4_ARAVE</name>
<evidence type="ECO:0000313" key="2">
    <source>
        <dbReference type="EMBL" id="GBL90351.1"/>
    </source>
</evidence>
<feature type="compositionally biased region" description="Basic residues" evidence="1">
    <location>
        <begin position="1"/>
        <end position="11"/>
    </location>
</feature>
<evidence type="ECO:0000313" key="3">
    <source>
        <dbReference type="Proteomes" id="UP000499080"/>
    </source>
</evidence>
<feature type="region of interest" description="Disordered" evidence="1">
    <location>
        <begin position="1"/>
        <end position="31"/>
    </location>
</feature>
<organism evidence="2 3">
    <name type="scientific">Araneus ventricosus</name>
    <name type="common">Orbweaver spider</name>
    <name type="synonym">Epeira ventricosa</name>
    <dbReference type="NCBI Taxonomy" id="182803"/>
    <lineage>
        <taxon>Eukaryota</taxon>
        <taxon>Metazoa</taxon>
        <taxon>Ecdysozoa</taxon>
        <taxon>Arthropoda</taxon>
        <taxon>Chelicerata</taxon>
        <taxon>Arachnida</taxon>
        <taxon>Araneae</taxon>
        <taxon>Araneomorphae</taxon>
        <taxon>Entelegynae</taxon>
        <taxon>Araneoidea</taxon>
        <taxon>Araneidae</taxon>
        <taxon>Araneus</taxon>
    </lineage>
</organism>
<gene>
    <name evidence="2" type="ORF">AVEN_178801_1</name>
</gene>
<protein>
    <submittedName>
        <fullName evidence="2">Uncharacterized protein</fullName>
    </submittedName>
</protein>
<proteinExistence type="predicted"/>
<dbReference type="Proteomes" id="UP000499080">
    <property type="component" value="Unassembled WGS sequence"/>
</dbReference>
<keyword evidence="3" id="KW-1185">Reference proteome</keyword>
<comment type="caution">
    <text evidence="2">The sequence shown here is derived from an EMBL/GenBank/DDBJ whole genome shotgun (WGS) entry which is preliminary data.</text>
</comment>
<sequence>MGMRGTRKRRERERAETSIVEEEREGAIQRRGTSAVMKHLLKSDESVKGLGGGRGPGKIAPFCFTVGFWGREYGRQIQPQTQEKLLESITTFKSVFNTIQRKLTEACESVNFDPVLKKKERNHDGTDKLTNSLN</sequence>
<accession>A0A4Y2BDK4</accession>